<dbReference type="SUPFAM" id="SSF52833">
    <property type="entry name" value="Thioredoxin-like"/>
    <property type="match status" value="1"/>
</dbReference>
<evidence type="ECO:0000313" key="2">
    <source>
        <dbReference type="EMBL" id="HIK00236.1"/>
    </source>
</evidence>
<reference evidence="2 3" key="1">
    <citation type="journal article" name="Nat. Commun.">
        <title>Undinarchaeota illuminate DPANN phylogeny and the impact of gene transfer on archaeal evolution.</title>
        <authorList>
            <person name="Dombrowski N."/>
            <person name="Williams T.A."/>
            <person name="Sun J."/>
            <person name="Woodcroft B.J."/>
            <person name="Lee J.H."/>
            <person name="Minh B.Q."/>
            <person name="Rinke C."/>
            <person name="Spang A."/>
        </authorList>
    </citation>
    <scope>NUCLEOTIDE SEQUENCE [LARGE SCALE GENOMIC DNA]</scope>
    <source>
        <strain evidence="2">MAG_bin1129</strain>
    </source>
</reference>
<dbReference type="Pfam" id="PF00578">
    <property type="entry name" value="AhpC-TSA"/>
    <property type="match status" value="1"/>
</dbReference>
<dbReference type="InterPro" id="IPR013766">
    <property type="entry name" value="Thioredoxin_domain"/>
</dbReference>
<dbReference type="GO" id="GO:0016491">
    <property type="term" value="F:oxidoreductase activity"/>
    <property type="evidence" value="ECO:0007669"/>
    <property type="project" value="InterPro"/>
</dbReference>
<proteinExistence type="predicted"/>
<organism evidence="2 3">
    <name type="scientific">Candidatus Naiadarchaeum limnaeum</name>
    <dbReference type="NCBI Taxonomy" id="2756139"/>
    <lineage>
        <taxon>Archaea</taxon>
        <taxon>Candidatus Undinarchaeota</taxon>
        <taxon>Candidatus Undinarchaeia</taxon>
        <taxon>Candidatus Naiadarchaeales</taxon>
        <taxon>Candidatus Naiadarchaeaceae</taxon>
        <taxon>Candidatus Naiadarchaeum</taxon>
    </lineage>
</organism>
<name>A0A832V192_9ARCH</name>
<dbReference type="InterPro" id="IPR036249">
    <property type="entry name" value="Thioredoxin-like_sf"/>
</dbReference>
<comment type="caution">
    <text evidence="2">The sequence shown here is derived from an EMBL/GenBank/DDBJ whole genome shotgun (WGS) entry which is preliminary data.</text>
</comment>
<dbReference type="Gene3D" id="3.40.30.10">
    <property type="entry name" value="Glutaredoxin"/>
    <property type="match status" value="1"/>
</dbReference>
<accession>A0A832V192</accession>
<dbReference type="PANTHER" id="PTHR42852:SF13">
    <property type="entry name" value="PROTEIN DIPZ"/>
    <property type="match status" value="1"/>
</dbReference>
<protein>
    <submittedName>
        <fullName evidence="2">Redoxin domain-containing protein</fullName>
    </submittedName>
</protein>
<dbReference type="AlphaFoldDB" id="A0A832V192"/>
<dbReference type="PANTHER" id="PTHR42852">
    <property type="entry name" value="THIOL:DISULFIDE INTERCHANGE PROTEIN DSBE"/>
    <property type="match status" value="1"/>
</dbReference>
<dbReference type="Proteomes" id="UP000646946">
    <property type="component" value="Unassembled WGS sequence"/>
</dbReference>
<feature type="domain" description="Thioredoxin" evidence="1">
    <location>
        <begin position="39"/>
        <end position="192"/>
    </location>
</feature>
<evidence type="ECO:0000313" key="3">
    <source>
        <dbReference type="Proteomes" id="UP000646946"/>
    </source>
</evidence>
<dbReference type="GO" id="GO:0016209">
    <property type="term" value="F:antioxidant activity"/>
    <property type="evidence" value="ECO:0007669"/>
    <property type="project" value="InterPro"/>
</dbReference>
<dbReference type="PROSITE" id="PS51352">
    <property type="entry name" value="THIOREDOXIN_2"/>
    <property type="match status" value="1"/>
</dbReference>
<sequence length="192" mass="21412">MSKVISDTKICLAALLILAILIGGNFFIKGFSSPINFNNAVGKAAPEFSLEDINAKTIKLSDLRGKNVILFFNEGAMCYPSCWNQMLELAKDSRLNNEKTASFSIVIDTKEEWERITKQMPEFSQTKILFDTTKKVSTDYGVLTLPSSMHVGSMPGHSYVIIDKNGILRYVFDDPNMGIRNDMLSAEVTKLI</sequence>
<dbReference type="InterPro" id="IPR000866">
    <property type="entry name" value="AhpC/TSA"/>
</dbReference>
<keyword evidence="3" id="KW-1185">Reference proteome</keyword>
<evidence type="ECO:0000259" key="1">
    <source>
        <dbReference type="PROSITE" id="PS51352"/>
    </source>
</evidence>
<dbReference type="EMBL" id="DVAB01000017">
    <property type="protein sequence ID" value="HIK00236.1"/>
    <property type="molecule type" value="Genomic_DNA"/>
</dbReference>
<dbReference type="InterPro" id="IPR050553">
    <property type="entry name" value="Thioredoxin_ResA/DsbE_sf"/>
</dbReference>
<gene>
    <name evidence="2" type="ORF">H1016_01715</name>
</gene>